<protein>
    <submittedName>
        <fullName evidence="1">Uncharacterized protein</fullName>
    </submittedName>
</protein>
<comment type="caution">
    <text evidence="1">The sequence shown here is derived from an EMBL/GenBank/DDBJ whole genome shotgun (WGS) entry which is preliminary data.</text>
</comment>
<keyword evidence="2" id="KW-1185">Reference proteome</keyword>
<gene>
    <name evidence="1" type="ORF">KI387_015590</name>
</gene>
<dbReference type="AlphaFoldDB" id="A0AA38GD64"/>
<reference evidence="1 2" key="1">
    <citation type="journal article" date="2021" name="Nat. Plants">
        <title>The Taxus genome provides insights into paclitaxel biosynthesis.</title>
        <authorList>
            <person name="Xiong X."/>
            <person name="Gou J."/>
            <person name="Liao Q."/>
            <person name="Li Y."/>
            <person name="Zhou Q."/>
            <person name="Bi G."/>
            <person name="Li C."/>
            <person name="Du R."/>
            <person name="Wang X."/>
            <person name="Sun T."/>
            <person name="Guo L."/>
            <person name="Liang H."/>
            <person name="Lu P."/>
            <person name="Wu Y."/>
            <person name="Zhang Z."/>
            <person name="Ro D.K."/>
            <person name="Shang Y."/>
            <person name="Huang S."/>
            <person name="Yan J."/>
        </authorList>
    </citation>
    <scope>NUCLEOTIDE SEQUENCE [LARGE SCALE GENOMIC DNA]</scope>
    <source>
        <strain evidence="1">Ta-2019</strain>
    </source>
</reference>
<feature type="non-terminal residue" evidence="1">
    <location>
        <position position="92"/>
    </location>
</feature>
<dbReference type="EMBL" id="JAHRHJ020000003">
    <property type="protein sequence ID" value="KAH9320951.1"/>
    <property type="molecule type" value="Genomic_DNA"/>
</dbReference>
<feature type="non-terminal residue" evidence="1">
    <location>
        <position position="1"/>
    </location>
</feature>
<organism evidence="1 2">
    <name type="scientific">Taxus chinensis</name>
    <name type="common">Chinese yew</name>
    <name type="synonym">Taxus wallichiana var. chinensis</name>
    <dbReference type="NCBI Taxonomy" id="29808"/>
    <lineage>
        <taxon>Eukaryota</taxon>
        <taxon>Viridiplantae</taxon>
        <taxon>Streptophyta</taxon>
        <taxon>Embryophyta</taxon>
        <taxon>Tracheophyta</taxon>
        <taxon>Spermatophyta</taxon>
        <taxon>Pinopsida</taxon>
        <taxon>Pinidae</taxon>
        <taxon>Conifers II</taxon>
        <taxon>Cupressales</taxon>
        <taxon>Taxaceae</taxon>
        <taxon>Taxus</taxon>
    </lineage>
</organism>
<evidence type="ECO:0000313" key="2">
    <source>
        <dbReference type="Proteomes" id="UP000824469"/>
    </source>
</evidence>
<evidence type="ECO:0000313" key="1">
    <source>
        <dbReference type="EMBL" id="KAH9320951.1"/>
    </source>
</evidence>
<dbReference type="Proteomes" id="UP000824469">
    <property type="component" value="Unassembled WGS sequence"/>
</dbReference>
<sequence>PSAQEDFLDICSFFSDWKSDEVACIVGEEELECLHVGALLKRIEAQELYEWSKRNVRSISIHDLILTVAHNKSKGDRFRNASDFSKALESEE</sequence>
<name>A0AA38GD64_TAXCH</name>
<accession>A0AA38GD64</accession>
<proteinExistence type="predicted"/>